<evidence type="ECO:0000313" key="9">
    <source>
        <dbReference type="EMBL" id="NGZ84318.1"/>
    </source>
</evidence>
<evidence type="ECO:0000256" key="6">
    <source>
        <dbReference type="SAM" id="Phobius"/>
    </source>
</evidence>
<dbReference type="SMART" id="SM00283">
    <property type="entry name" value="MA"/>
    <property type="match status" value="1"/>
</dbReference>
<dbReference type="PANTHER" id="PTHR43531:SF14">
    <property type="entry name" value="METHYL-ACCEPTING CHEMOTAXIS PROTEIN I-RELATED"/>
    <property type="match status" value="1"/>
</dbReference>
<dbReference type="CDD" id="cd11386">
    <property type="entry name" value="MCP_signal"/>
    <property type="match status" value="1"/>
</dbReference>
<dbReference type="InterPro" id="IPR004089">
    <property type="entry name" value="MCPsignal_dom"/>
</dbReference>
<keyword evidence="1" id="KW-0488">Methylation</keyword>
<dbReference type="InterPro" id="IPR051310">
    <property type="entry name" value="MCP_chemotaxis"/>
</dbReference>
<comment type="similarity">
    <text evidence="2">Belongs to the methyl-accepting chemotaxis (MCP) protein family.</text>
</comment>
<reference evidence="10" key="2">
    <citation type="submission" date="2023-07" db="EMBL/GenBank/DDBJ databases">
        <title>Duganella aceri sp. nov., isolated from tree sap.</title>
        <authorList>
            <person name="Kim I.S."/>
        </authorList>
    </citation>
    <scope>NUCLEOTIDE SEQUENCE [LARGE SCALE GENOMIC DNA]</scope>
    <source>
        <strain evidence="10">SAP-35</strain>
    </source>
</reference>
<organism evidence="9 10">
    <name type="scientific">Duganella aceris</name>
    <dbReference type="NCBI Taxonomy" id="2703883"/>
    <lineage>
        <taxon>Bacteria</taxon>
        <taxon>Pseudomonadati</taxon>
        <taxon>Pseudomonadota</taxon>
        <taxon>Betaproteobacteria</taxon>
        <taxon>Burkholderiales</taxon>
        <taxon>Oxalobacteraceae</taxon>
        <taxon>Telluria group</taxon>
        <taxon>Duganella</taxon>
    </lineage>
</organism>
<sequence>MNFLSHMRIGTRLAAGFALVLLLAVFATSVALVNARSNAAATKLMMEKPLAKERIVSDWYVLIYSAIARTALIARSTDETLSVTFADVIADSTKKGTALLDTVKELVASDEERKMYESALSLRNAYQKAKTDVMNAKKAGNAAEGERLFKEVFTPAAGAYQNQVKDLLAHQRKAIDDTAHAIDAANDRSNMLLMILAALMVAIGSVAAWFISRSITVPLQSAVDIASTVANGDLTTDFNAATQKDEIGDLMTALKGMNDSLRNVVSQVQVGTSTIATASNEIAAGNMDLSQRTEEQASSLEETASSMEELTSTVRQNAENAKQANQLAQAASDVAERGGTIVGQVVDTMGNIDASARKIVDIIGVIDGIAFQTNILALNAAVEAARAGEQGRGFAVVASEVRNLAQRSAGAAKEIKELIGNSVEQVDIGAKLVQQAGSTMNDVVASVRRVTDIMAEITSASSEQSIGIDQVNTAITQMDQVTQQNAALVEEAAAAAASMQEQAARLSEVASSFKLGNEVAMRPMLAAPQKPRASLPPARAARPAPARSPAPAPRLASRPAPAKLKATVGGDKDWEEF</sequence>
<reference evidence="9 10" key="1">
    <citation type="submission" date="2020-01" db="EMBL/GenBank/DDBJ databases">
        <authorList>
            <person name="Lee S.D."/>
        </authorList>
    </citation>
    <scope>NUCLEOTIDE SEQUENCE [LARGE SCALE GENOMIC DNA]</scope>
    <source>
        <strain evidence="9 10">SAP-35</strain>
    </source>
</reference>
<evidence type="ECO:0000256" key="1">
    <source>
        <dbReference type="ARBA" id="ARBA00022481"/>
    </source>
</evidence>
<dbReference type="Pfam" id="PF12729">
    <property type="entry name" value="4HB_MCP_1"/>
    <property type="match status" value="1"/>
</dbReference>
<evidence type="ECO:0000256" key="5">
    <source>
        <dbReference type="SAM" id="MobiDB-lite"/>
    </source>
</evidence>
<dbReference type="Proteomes" id="UP000666369">
    <property type="component" value="Unassembled WGS sequence"/>
</dbReference>
<keyword evidence="4" id="KW-0175">Coiled coil</keyword>
<dbReference type="Pfam" id="PF00672">
    <property type="entry name" value="HAMP"/>
    <property type="match status" value="1"/>
</dbReference>
<dbReference type="PRINTS" id="PR00260">
    <property type="entry name" value="CHEMTRNSDUCR"/>
</dbReference>
<feature type="coiled-coil region" evidence="4">
    <location>
        <begin position="290"/>
        <end position="327"/>
    </location>
</feature>
<dbReference type="RefSeq" id="WP_166101113.1">
    <property type="nucleotide sequence ID" value="NZ_JAADJT010000003.1"/>
</dbReference>
<dbReference type="CDD" id="cd06225">
    <property type="entry name" value="HAMP"/>
    <property type="match status" value="1"/>
</dbReference>
<evidence type="ECO:0000256" key="3">
    <source>
        <dbReference type="PROSITE-ProRule" id="PRU00284"/>
    </source>
</evidence>
<evidence type="ECO:0000256" key="4">
    <source>
        <dbReference type="SAM" id="Coils"/>
    </source>
</evidence>
<evidence type="ECO:0000259" key="7">
    <source>
        <dbReference type="PROSITE" id="PS50111"/>
    </source>
</evidence>
<keyword evidence="10" id="KW-1185">Reference proteome</keyword>
<feature type="transmembrane region" description="Helical" evidence="6">
    <location>
        <begin position="191"/>
        <end position="211"/>
    </location>
</feature>
<dbReference type="PROSITE" id="PS50111">
    <property type="entry name" value="CHEMOTAXIS_TRANSDUC_2"/>
    <property type="match status" value="1"/>
</dbReference>
<proteinExistence type="inferred from homology"/>
<accession>A0ABX0FIF6</accession>
<keyword evidence="3" id="KW-0807">Transducer</keyword>
<evidence type="ECO:0000259" key="8">
    <source>
        <dbReference type="PROSITE" id="PS50885"/>
    </source>
</evidence>
<dbReference type="CDD" id="cd19411">
    <property type="entry name" value="MCP2201-like_sensor"/>
    <property type="match status" value="1"/>
</dbReference>
<dbReference type="EMBL" id="JAADJT010000003">
    <property type="protein sequence ID" value="NGZ84318.1"/>
    <property type="molecule type" value="Genomic_DNA"/>
</dbReference>
<keyword evidence="6" id="KW-0472">Membrane</keyword>
<comment type="caution">
    <text evidence="9">The sequence shown here is derived from an EMBL/GenBank/DDBJ whole genome shotgun (WGS) entry which is preliminary data.</text>
</comment>
<dbReference type="Pfam" id="PF00015">
    <property type="entry name" value="MCPsignal"/>
    <property type="match status" value="1"/>
</dbReference>
<protein>
    <submittedName>
        <fullName evidence="9">HAMP domain-containing protein</fullName>
    </submittedName>
</protein>
<evidence type="ECO:0000256" key="2">
    <source>
        <dbReference type="ARBA" id="ARBA00029447"/>
    </source>
</evidence>
<feature type="domain" description="Methyl-accepting transducer" evidence="7">
    <location>
        <begin position="271"/>
        <end position="500"/>
    </location>
</feature>
<dbReference type="PANTHER" id="PTHR43531">
    <property type="entry name" value="PROTEIN ICFG"/>
    <property type="match status" value="1"/>
</dbReference>
<dbReference type="InterPro" id="IPR024478">
    <property type="entry name" value="HlyB_4HB_MCP"/>
</dbReference>
<dbReference type="SUPFAM" id="SSF58104">
    <property type="entry name" value="Methyl-accepting chemotaxis protein (MCP) signaling domain"/>
    <property type="match status" value="1"/>
</dbReference>
<gene>
    <name evidence="9" type="ORF">GW587_08615</name>
</gene>
<feature type="domain" description="HAMP" evidence="8">
    <location>
        <begin position="213"/>
        <end position="266"/>
    </location>
</feature>
<name>A0ABX0FIF6_9BURK</name>
<dbReference type="Gene3D" id="1.10.287.950">
    <property type="entry name" value="Methyl-accepting chemotaxis protein"/>
    <property type="match status" value="1"/>
</dbReference>
<feature type="transmembrane region" description="Helical" evidence="6">
    <location>
        <begin position="59"/>
        <end position="75"/>
    </location>
</feature>
<keyword evidence="6" id="KW-0812">Transmembrane</keyword>
<dbReference type="SMART" id="SM00304">
    <property type="entry name" value="HAMP"/>
    <property type="match status" value="1"/>
</dbReference>
<dbReference type="InterPro" id="IPR047347">
    <property type="entry name" value="YvaQ-like_sensor"/>
</dbReference>
<feature type="compositionally biased region" description="Low complexity" evidence="5">
    <location>
        <begin position="531"/>
        <end position="545"/>
    </location>
</feature>
<dbReference type="InterPro" id="IPR003660">
    <property type="entry name" value="HAMP_dom"/>
</dbReference>
<dbReference type="PROSITE" id="PS50885">
    <property type="entry name" value="HAMP"/>
    <property type="match status" value="1"/>
</dbReference>
<feature type="compositionally biased region" description="Low complexity" evidence="5">
    <location>
        <begin position="553"/>
        <end position="562"/>
    </location>
</feature>
<evidence type="ECO:0000313" key="10">
    <source>
        <dbReference type="Proteomes" id="UP000666369"/>
    </source>
</evidence>
<feature type="region of interest" description="Disordered" evidence="5">
    <location>
        <begin position="527"/>
        <end position="577"/>
    </location>
</feature>
<keyword evidence="6" id="KW-1133">Transmembrane helix</keyword>
<dbReference type="InterPro" id="IPR004090">
    <property type="entry name" value="Chemotax_Me-accpt_rcpt"/>
</dbReference>